<feature type="compositionally biased region" description="Acidic residues" evidence="1">
    <location>
        <begin position="73"/>
        <end position="82"/>
    </location>
</feature>
<feature type="region of interest" description="Disordered" evidence="1">
    <location>
        <begin position="73"/>
        <end position="175"/>
    </location>
</feature>
<keyword evidence="3" id="KW-1185">Reference proteome</keyword>
<evidence type="ECO:0000313" key="3">
    <source>
        <dbReference type="Proteomes" id="UP001314229"/>
    </source>
</evidence>
<feature type="compositionally biased region" description="Polar residues" evidence="1">
    <location>
        <begin position="151"/>
        <end position="162"/>
    </location>
</feature>
<dbReference type="AlphaFoldDB" id="A0AAV1PRN9"/>
<evidence type="ECO:0000256" key="1">
    <source>
        <dbReference type="SAM" id="MobiDB-lite"/>
    </source>
</evidence>
<proteinExistence type="predicted"/>
<accession>A0AAV1PRN9</accession>
<reference evidence="2 3" key="1">
    <citation type="submission" date="2024-01" db="EMBL/GenBank/DDBJ databases">
        <authorList>
            <person name="Alioto T."/>
            <person name="Alioto T."/>
            <person name="Gomez Garrido J."/>
        </authorList>
    </citation>
    <scope>NUCLEOTIDE SEQUENCE [LARGE SCALE GENOMIC DNA]</scope>
</reference>
<feature type="compositionally biased region" description="Acidic residues" evidence="1">
    <location>
        <begin position="90"/>
        <end position="102"/>
    </location>
</feature>
<protein>
    <submittedName>
        <fullName evidence="2">Uncharacterized protein</fullName>
    </submittedName>
</protein>
<name>A0AAV1PRN9_SCOSC</name>
<comment type="caution">
    <text evidence="2">The sequence shown here is derived from an EMBL/GenBank/DDBJ whole genome shotgun (WGS) entry which is preliminary data.</text>
</comment>
<evidence type="ECO:0000313" key="2">
    <source>
        <dbReference type="EMBL" id="CAK6973429.1"/>
    </source>
</evidence>
<dbReference type="Proteomes" id="UP001314229">
    <property type="component" value="Unassembled WGS sequence"/>
</dbReference>
<organism evidence="2 3">
    <name type="scientific">Scomber scombrus</name>
    <name type="common">Atlantic mackerel</name>
    <name type="synonym">Scomber vernalis</name>
    <dbReference type="NCBI Taxonomy" id="13677"/>
    <lineage>
        <taxon>Eukaryota</taxon>
        <taxon>Metazoa</taxon>
        <taxon>Chordata</taxon>
        <taxon>Craniata</taxon>
        <taxon>Vertebrata</taxon>
        <taxon>Euteleostomi</taxon>
        <taxon>Actinopterygii</taxon>
        <taxon>Neopterygii</taxon>
        <taxon>Teleostei</taxon>
        <taxon>Neoteleostei</taxon>
        <taxon>Acanthomorphata</taxon>
        <taxon>Pelagiaria</taxon>
        <taxon>Scombriformes</taxon>
        <taxon>Scombridae</taxon>
        <taxon>Scomber</taxon>
    </lineage>
</organism>
<gene>
    <name evidence="2" type="ORF">FSCOSCO3_A027347</name>
</gene>
<dbReference type="EMBL" id="CAWUFR010000230">
    <property type="protein sequence ID" value="CAK6973429.1"/>
    <property type="molecule type" value="Genomic_DNA"/>
</dbReference>
<sequence length="175" mass="19811">MDGQGDWFDFAHGINSQASQLFILNITWQGLLTNETRNAVLQEVLDILDQISEASDEDADNIDILQDSEIEVGAEVEVDVEDGQNVGREEEQDEPCPEDIGIDEVHDGNVMNDPLPGGSRKRGREEDSDEEESSIRHAPRPPRDEEDEESSNMYRWSWNYSPDSVHYSEIDTDSE</sequence>